<proteinExistence type="predicted"/>
<reference evidence="1 2" key="1">
    <citation type="journal article" date="2019" name="G3 (Bethesda)">
        <title>Sequencing of a Wild Apple (Malus baccata) Genome Unravels the Differences Between Cultivated and Wild Apple Species Regarding Disease Resistance and Cold Tolerance.</title>
        <authorList>
            <person name="Chen X."/>
        </authorList>
    </citation>
    <scope>NUCLEOTIDE SEQUENCE [LARGE SCALE GENOMIC DNA]</scope>
    <source>
        <strain evidence="2">cv. Shandingzi</strain>
        <tissue evidence="1">Leaves</tissue>
    </source>
</reference>
<protein>
    <submittedName>
        <fullName evidence="1">Uncharacterized protein</fullName>
    </submittedName>
</protein>
<dbReference type="Proteomes" id="UP000315295">
    <property type="component" value="Unassembled WGS sequence"/>
</dbReference>
<sequence>MLNMATMVIEYSDLAVAVNGLFAIKYPDRIGMKRRLQILASSVQLGTNSLNQKGSITLATSSKLSLKSQIPSNLCPRDLVTLNRGLQTS</sequence>
<name>A0A540KQ35_MALBA</name>
<dbReference type="AlphaFoldDB" id="A0A540KQ35"/>
<organism evidence="1 2">
    <name type="scientific">Malus baccata</name>
    <name type="common">Siberian crab apple</name>
    <name type="synonym">Pyrus baccata</name>
    <dbReference type="NCBI Taxonomy" id="106549"/>
    <lineage>
        <taxon>Eukaryota</taxon>
        <taxon>Viridiplantae</taxon>
        <taxon>Streptophyta</taxon>
        <taxon>Embryophyta</taxon>
        <taxon>Tracheophyta</taxon>
        <taxon>Spermatophyta</taxon>
        <taxon>Magnoliopsida</taxon>
        <taxon>eudicotyledons</taxon>
        <taxon>Gunneridae</taxon>
        <taxon>Pentapetalae</taxon>
        <taxon>rosids</taxon>
        <taxon>fabids</taxon>
        <taxon>Rosales</taxon>
        <taxon>Rosaceae</taxon>
        <taxon>Amygdaloideae</taxon>
        <taxon>Maleae</taxon>
        <taxon>Malus</taxon>
    </lineage>
</organism>
<dbReference type="EMBL" id="VIEB01001038">
    <property type="protein sequence ID" value="TQD76320.1"/>
    <property type="molecule type" value="Genomic_DNA"/>
</dbReference>
<keyword evidence="2" id="KW-1185">Reference proteome</keyword>
<evidence type="ECO:0000313" key="2">
    <source>
        <dbReference type="Proteomes" id="UP000315295"/>
    </source>
</evidence>
<evidence type="ECO:0000313" key="1">
    <source>
        <dbReference type="EMBL" id="TQD76320.1"/>
    </source>
</evidence>
<comment type="caution">
    <text evidence="1">The sequence shown here is derived from an EMBL/GenBank/DDBJ whole genome shotgun (WGS) entry which is preliminary data.</text>
</comment>
<accession>A0A540KQ35</accession>
<gene>
    <name evidence="1" type="ORF">C1H46_038151</name>
</gene>